<evidence type="ECO:0000256" key="1">
    <source>
        <dbReference type="ARBA" id="ARBA00009283"/>
    </source>
</evidence>
<dbReference type="Pfam" id="PF01150">
    <property type="entry name" value="GDA1_CD39"/>
    <property type="match status" value="1"/>
</dbReference>
<evidence type="ECO:0000313" key="5">
    <source>
        <dbReference type="EMBL" id="GLJ59454.1"/>
    </source>
</evidence>
<keyword evidence="4" id="KW-0547">Nucleotide-binding</keyword>
<dbReference type="Proteomes" id="UP001234787">
    <property type="component" value="Unassembled WGS sequence"/>
</dbReference>
<accession>A0AAD3RS17</accession>
<dbReference type="GO" id="GO:0046036">
    <property type="term" value="P:CTP metabolic process"/>
    <property type="evidence" value="ECO:0007669"/>
    <property type="project" value="TreeGrafter"/>
</dbReference>
<dbReference type="GO" id="GO:0006256">
    <property type="term" value="P:UDP catabolic process"/>
    <property type="evidence" value="ECO:0007669"/>
    <property type="project" value="TreeGrafter"/>
</dbReference>
<keyword evidence="6" id="KW-1185">Reference proteome</keyword>
<protein>
    <submittedName>
        <fullName evidence="5">Uncharacterized protein</fullName>
    </submittedName>
</protein>
<dbReference type="GO" id="GO:0016020">
    <property type="term" value="C:membrane"/>
    <property type="evidence" value="ECO:0007669"/>
    <property type="project" value="TreeGrafter"/>
</dbReference>
<dbReference type="GO" id="GO:0005794">
    <property type="term" value="C:Golgi apparatus"/>
    <property type="evidence" value="ECO:0007669"/>
    <property type="project" value="TreeGrafter"/>
</dbReference>
<dbReference type="InterPro" id="IPR000407">
    <property type="entry name" value="GDA1_CD39_NTPase"/>
</dbReference>
<evidence type="ECO:0000256" key="2">
    <source>
        <dbReference type="ARBA" id="ARBA00022801"/>
    </source>
</evidence>
<dbReference type="EMBL" id="BSEH01000946">
    <property type="protein sequence ID" value="GLJ59454.1"/>
    <property type="molecule type" value="Genomic_DNA"/>
</dbReference>
<name>A0AAD3RS17_CRYJA</name>
<dbReference type="PANTHER" id="PTHR11782">
    <property type="entry name" value="ADENOSINE/GUANOSINE DIPHOSPHATASE"/>
    <property type="match status" value="1"/>
</dbReference>
<feature type="binding site" evidence="4">
    <location>
        <begin position="103"/>
        <end position="107"/>
    </location>
    <ligand>
        <name>ATP</name>
        <dbReference type="ChEBI" id="CHEBI:30616"/>
    </ligand>
</feature>
<reference evidence="5" key="1">
    <citation type="submission" date="2022-12" db="EMBL/GenBank/DDBJ databases">
        <title>Chromosome-Level Genome Assembly of Japanese Cedar (Cryptomeriajaponica D. Don).</title>
        <authorList>
            <person name="Fujino T."/>
            <person name="Yamaguchi K."/>
            <person name="Yokoyama T."/>
            <person name="Hamanaka T."/>
            <person name="Harazono Y."/>
            <person name="Kamada H."/>
            <person name="Kobayashi W."/>
            <person name="Ujino-Ihara T."/>
            <person name="Uchiyama K."/>
            <person name="Matsumoto A."/>
            <person name="Izuno A."/>
            <person name="Tsumura Y."/>
            <person name="Toyoda A."/>
            <person name="Shigenobu S."/>
            <person name="Moriguchi Y."/>
            <person name="Ueno S."/>
            <person name="Kasahara M."/>
        </authorList>
    </citation>
    <scope>NUCLEOTIDE SEQUENCE</scope>
</reference>
<dbReference type="AlphaFoldDB" id="A0AAD3RS17"/>
<keyword evidence="4" id="KW-0067">ATP-binding</keyword>
<dbReference type="GO" id="GO:0045134">
    <property type="term" value="F:UDP phosphatase activity"/>
    <property type="evidence" value="ECO:0007669"/>
    <property type="project" value="TreeGrafter"/>
</dbReference>
<dbReference type="GO" id="GO:0004382">
    <property type="term" value="F:GDP phosphatase activity"/>
    <property type="evidence" value="ECO:0007669"/>
    <property type="project" value="TreeGrafter"/>
</dbReference>
<feature type="active site" description="Proton acceptor" evidence="3">
    <location>
        <position position="73"/>
    </location>
</feature>
<evidence type="ECO:0000313" key="6">
    <source>
        <dbReference type="Proteomes" id="UP001234787"/>
    </source>
</evidence>
<evidence type="ECO:0000256" key="4">
    <source>
        <dbReference type="PIRSR" id="PIRSR600407-2"/>
    </source>
</evidence>
<dbReference type="Gene3D" id="3.30.420.150">
    <property type="entry name" value="Exopolyphosphatase. Domain 2"/>
    <property type="match status" value="1"/>
</dbReference>
<dbReference type="PANTHER" id="PTHR11782:SF121">
    <property type="entry name" value="NUCLEOSIDE-DIPHOSPHATASE MIG-23"/>
    <property type="match status" value="1"/>
</dbReference>
<evidence type="ECO:0000256" key="3">
    <source>
        <dbReference type="PIRSR" id="PIRSR600407-1"/>
    </source>
</evidence>
<dbReference type="GO" id="GO:0017111">
    <property type="term" value="F:ribonucleoside triphosphate phosphatase activity"/>
    <property type="evidence" value="ECO:0007669"/>
    <property type="project" value="TreeGrafter"/>
</dbReference>
<keyword evidence="2" id="KW-0378">Hydrolase</keyword>
<proteinExistence type="inferred from homology"/>
<sequence>MASDYMEPIMAFISESIPHQKHIETPVFFLATAGLRLLDDSTQEEILTDITKDLRAKYDFPKIESQVISGSFEGVYSWISINKDRLSDSSRGVKSYGMIEMGGASIQVTFELNPEIEDLILKDLNNNDAILAFKNQQVIMNLDSSHTVKLFAGTFLGLGVNSGREAAIDLLVRDYFKNTTVNVLEDKKTNGIEILLKDPCLTFGSSETVLRPTALLQDPFYPIGYTLKEREETFRARLEGIGDFLYCMDLLERALKIVKIEKLNCQAETKYCSMSLLSTEFIPYSQYPFIGLARCTLPQMQ</sequence>
<comment type="caution">
    <text evidence="5">The sequence shown here is derived from an EMBL/GenBank/DDBJ whole genome shotgun (WGS) entry which is preliminary data.</text>
</comment>
<comment type="similarity">
    <text evidence="1">Belongs to the GDA1/CD39 NTPase family.</text>
</comment>
<gene>
    <name evidence="5" type="ORF">SUGI_1509260</name>
</gene>
<organism evidence="5 6">
    <name type="scientific">Cryptomeria japonica</name>
    <name type="common">Japanese cedar</name>
    <name type="synonym">Cupressus japonica</name>
    <dbReference type="NCBI Taxonomy" id="3369"/>
    <lineage>
        <taxon>Eukaryota</taxon>
        <taxon>Viridiplantae</taxon>
        <taxon>Streptophyta</taxon>
        <taxon>Embryophyta</taxon>
        <taxon>Tracheophyta</taxon>
        <taxon>Spermatophyta</taxon>
        <taxon>Pinopsida</taxon>
        <taxon>Pinidae</taxon>
        <taxon>Conifers II</taxon>
        <taxon>Cupressales</taxon>
        <taxon>Cupressaceae</taxon>
        <taxon>Cryptomeria</taxon>
    </lineage>
</organism>
<dbReference type="GO" id="GO:0005524">
    <property type="term" value="F:ATP binding"/>
    <property type="evidence" value="ECO:0007669"/>
    <property type="project" value="UniProtKB-KW"/>
</dbReference>